<gene>
    <name evidence="2" type="ORF">Scaly_0584800</name>
</gene>
<protein>
    <recommendedName>
        <fullName evidence="3">Reverse transcriptase domain-containing protein</fullName>
    </recommendedName>
</protein>
<evidence type="ECO:0008006" key="3">
    <source>
        <dbReference type="Google" id="ProtNLM"/>
    </source>
</evidence>
<feature type="region of interest" description="Disordered" evidence="1">
    <location>
        <begin position="74"/>
        <end position="104"/>
    </location>
</feature>
<dbReference type="InterPro" id="IPR036397">
    <property type="entry name" value="RNaseH_sf"/>
</dbReference>
<feature type="compositionally biased region" description="Basic and acidic residues" evidence="1">
    <location>
        <begin position="95"/>
        <end position="104"/>
    </location>
</feature>
<accession>A0AAW2RS62</accession>
<reference evidence="2" key="2">
    <citation type="journal article" date="2024" name="Plant">
        <title>Genomic evolution and insights into agronomic trait innovations of Sesamum species.</title>
        <authorList>
            <person name="Miao H."/>
            <person name="Wang L."/>
            <person name="Qu L."/>
            <person name="Liu H."/>
            <person name="Sun Y."/>
            <person name="Le M."/>
            <person name="Wang Q."/>
            <person name="Wei S."/>
            <person name="Zheng Y."/>
            <person name="Lin W."/>
            <person name="Duan Y."/>
            <person name="Cao H."/>
            <person name="Xiong S."/>
            <person name="Wang X."/>
            <person name="Wei L."/>
            <person name="Li C."/>
            <person name="Ma Q."/>
            <person name="Ju M."/>
            <person name="Zhao R."/>
            <person name="Li G."/>
            <person name="Mu C."/>
            <person name="Tian Q."/>
            <person name="Mei H."/>
            <person name="Zhang T."/>
            <person name="Gao T."/>
            <person name="Zhang H."/>
        </authorList>
    </citation>
    <scope>NUCLEOTIDE SEQUENCE</scope>
    <source>
        <strain evidence="2">KEN8</strain>
    </source>
</reference>
<dbReference type="SUPFAM" id="SSF53098">
    <property type="entry name" value="Ribonuclease H-like"/>
    <property type="match status" value="1"/>
</dbReference>
<dbReference type="GO" id="GO:0003676">
    <property type="term" value="F:nucleic acid binding"/>
    <property type="evidence" value="ECO:0007669"/>
    <property type="project" value="InterPro"/>
</dbReference>
<evidence type="ECO:0000256" key="1">
    <source>
        <dbReference type="SAM" id="MobiDB-lite"/>
    </source>
</evidence>
<proteinExistence type="predicted"/>
<dbReference type="EMBL" id="JACGWM010000003">
    <property type="protein sequence ID" value="KAL0382975.1"/>
    <property type="molecule type" value="Genomic_DNA"/>
</dbReference>
<reference evidence="2" key="1">
    <citation type="submission" date="2020-06" db="EMBL/GenBank/DDBJ databases">
        <authorList>
            <person name="Li T."/>
            <person name="Hu X."/>
            <person name="Zhang T."/>
            <person name="Song X."/>
            <person name="Zhang H."/>
            <person name="Dai N."/>
            <person name="Sheng W."/>
            <person name="Hou X."/>
            <person name="Wei L."/>
        </authorList>
    </citation>
    <scope>NUCLEOTIDE SEQUENCE</scope>
    <source>
        <strain evidence="2">KEN8</strain>
        <tissue evidence="2">Leaf</tissue>
    </source>
</reference>
<dbReference type="AlphaFoldDB" id="A0AAW2RS62"/>
<dbReference type="Gene3D" id="3.30.420.10">
    <property type="entry name" value="Ribonuclease H-like superfamily/Ribonuclease H"/>
    <property type="match status" value="1"/>
</dbReference>
<name>A0AAW2RS62_9LAMI</name>
<comment type="caution">
    <text evidence="2">The sequence shown here is derived from an EMBL/GenBank/DDBJ whole genome shotgun (WGS) entry which is preliminary data.</text>
</comment>
<evidence type="ECO:0000313" key="2">
    <source>
        <dbReference type="EMBL" id="KAL0382975.1"/>
    </source>
</evidence>
<dbReference type="InterPro" id="IPR012337">
    <property type="entry name" value="RNaseH-like_sf"/>
</dbReference>
<organism evidence="2">
    <name type="scientific">Sesamum calycinum</name>
    <dbReference type="NCBI Taxonomy" id="2727403"/>
    <lineage>
        <taxon>Eukaryota</taxon>
        <taxon>Viridiplantae</taxon>
        <taxon>Streptophyta</taxon>
        <taxon>Embryophyta</taxon>
        <taxon>Tracheophyta</taxon>
        <taxon>Spermatophyta</taxon>
        <taxon>Magnoliopsida</taxon>
        <taxon>eudicotyledons</taxon>
        <taxon>Gunneridae</taxon>
        <taxon>Pentapetalae</taxon>
        <taxon>asterids</taxon>
        <taxon>lamiids</taxon>
        <taxon>Lamiales</taxon>
        <taxon>Pedaliaceae</taxon>
        <taxon>Sesamum</taxon>
    </lineage>
</organism>
<sequence length="140" mass="15934">MKKDVAEIVAKCMTRQQVKAEHQAPADGQSERIIQTLEDMMRACTMEFKGNWDDHLPLMEFAYNNSFHSTIAGRSGIGARNGGKDTDSEEVSESSQDRQKSYAGKHRMEMEYGICDKVFLKVSPWKGILRFGKQEKLSLR</sequence>